<sequence>MPKILLLLVFWGLLAAAPVRAEDMSLYDAEISVDVTSENASVAREKAMSEANRQALMLVAGRLTTKEGASVLNHLNDNQVLNFIKEVTVESEKVSDVRYLAQLKISINGDILKAYLSEKNAPFAMVEETSVIIIPTFREFITDSPLLWEDNNPWRRAWTDNPLTSGPIKIAALDASAAGRITAAQALQMNGIILDQIAAENHSDEIYIADAVYDGIDGIDVTLSSYKDGSQQNIKVPGMRSPLLFADAVQKTKEALIAKLQQQSRTVSQTRDEITVLYDFRRLSDWVNTQRLLKGTAGVNDVVINALGGGRVQFKLMFTGGLERLLRNLRDKNLNLKPYDSFYTLEHY</sequence>
<evidence type="ECO:0008006" key="4">
    <source>
        <dbReference type="Google" id="ProtNLM"/>
    </source>
</evidence>
<comment type="caution">
    <text evidence="2">The sequence shown here is derived from an EMBL/GenBank/DDBJ whole genome shotgun (WGS) entry which is preliminary data.</text>
</comment>
<evidence type="ECO:0000313" key="3">
    <source>
        <dbReference type="Proteomes" id="UP000824107"/>
    </source>
</evidence>
<proteinExistence type="predicted"/>
<reference evidence="2" key="2">
    <citation type="journal article" date="2021" name="PeerJ">
        <title>Extensive microbial diversity within the chicken gut microbiome revealed by metagenomics and culture.</title>
        <authorList>
            <person name="Gilroy R."/>
            <person name="Ravi A."/>
            <person name="Getino M."/>
            <person name="Pursley I."/>
            <person name="Horton D.L."/>
            <person name="Alikhan N.F."/>
            <person name="Baker D."/>
            <person name="Gharbi K."/>
            <person name="Hall N."/>
            <person name="Watson M."/>
            <person name="Adriaenssens E.M."/>
            <person name="Foster-Nyarko E."/>
            <person name="Jarju S."/>
            <person name="Secka A."/>
            <person name="Antonio M."/>
            <person name="Oren A."/>
            <person name="Chaudhuri R.R."/>
            <person name="La Ragione R."/>
            <person name="Hildebrand F."/>
            <person name="Pallen M.J."/>
        </authorList>
    </citation>
    <scope>NUCLEOTIDE SEQUENCE</scope>
    <source>
        <strain evidence="2">ChiW3-316</strain>
    </source>
</reference>
<feature type="chain" id="PRO_5039217857" description="DUF2066 domain-containing protein" evidence="1">
    <location>
        <begin position="22"/>
        <end position="348"/>
    </location>
</feature>
<keyword evidence="1" id="KW-0732">Signal</keyword>
<dbReference type="EMBL" id="DVNC01000038">
    <property type="protein sequence ID" value="HIU53611.1"/>
    <property type="molecule type" value="Genomic_DNA"/>
</dbReference>
<evidence type="ECO:0000256" key="1">
    <source>
        <dbReference type="SAM" id="SignalP"/>
    </source>
</evidence>
<dbReference type="AlphaFoldDB" id="A0A9D1M4P2"/>
<evidence type="ECO:0000313" key="2">
    <source>
        <dbReference type="EMBL" id="HIU53611.1"/>
    </source>
</evidence>
<name>A0A9D1M4P2_9PROT</name>
<accession>A0A9D1M4P2</accession>
<reference evidence="2" key="1">
    <citation type="submission" date="2020-10" db="EMBL/GenBank/DDBJ databases">
        <authorList>
            <person name="Gilroy R."/>
        </authorList>
    </citation>
    <scope>NUCLEOTIDE SEQUENCE</scope>
    <source>
        <strain evidence="2">ChiW3-316</strain>
    </source>
</reference>
<protein>
    <recommendedName>
        <fullName evidence="4">DUF2066 domain-containing protein</fullName>
    </recommendedName>
</protein>
<organism evidence="2 3">
    <name type="scientific">Candidatus Scatocola faecipullorum</name>
    <dbReference type="NCBI Taxonomy" id="2840917"/>
    <lineage>
        <taxon>Bacteria</taxon>
        <taxon>Pseudomonadati</taxon>
        <taxon>Pseudomonadota</taxon>
        <taxon>Alphaproteobacteria</taxon>
        <taxon>Rhodospirillales</taxon>
        <taxon>Rhodospirillaceae</taxon>
        <taxon>Rhodospirillaceae incertae sedis</taxon>
        <taxon>Candidatus Scatocola</taxon>
    </lineage>
</organism>
<feature type="signal peptide" evidence="1">
    <location>
        <begin position="1"/>
        <end position="21"/>
    </location>
</feature>
<dbReference type="Proteomes" id="UP000824107">
    <property type="component" value="Unassembled WGS sequence"/>
</dbReference>
<gene>
    <name evidence="2" type="ORF">IAD20_05980</name>
</gene>